<dbReference type="RefSeq" id="WP_015325740.1">
    <property type="nucleotide sequence ID" value="NC_019977.1"/>
</dbReference>
<dbReference type="STRING" id="867904.Metho_2433"/>
<dbReference type="AlphaFoldDB" id="L0L0U7"/>
<dbReference type="KEGG" id="mhz:Metho_2433"/>
<dbReference type="CDD" id="cd22231">
    <property type="entry name" value="RHH_NikR_HicB-like"/>
    <property type="match status" value="1"/>
</dbReference>
<evidence type="ECO:0008006" key="3">
    <source>
        <dbReference type="Google" id="ProtNLM"/>
    </source>
</evidence>
<proteinExistence type="predicted"/>
<gene>
    <name evidence="1" type="ordered locus">Metho_2433</name>
</gene>
<accession>L0L0U7</accession>
<organism evidence="1 2">
    <name type="scientific">Methanomethylovorans hollandica (strain DSM 15978 / NBRC 107637 / DMS1)</name>
    <dbReference type="NCBI Taxonomy" id="867904"/>
    <lineage>
        <taxon>Archaea</taxon>
        <taxon>Methanobacteriati</taxon>
        <taxon>Methanobacteriota</taxon>
        <taxon>Stenosarchaea group</taxon>
        <taxon>Methanomicrobia</taxon>
        <taxon>Methanosarcinales</taxon>
        <taxon>Methanosarcinaceae</taxon>
        <taxon>Methanomethylovorans</taxon>
    </lineage>
</organism>
<dbReference type="GeneID" id="14408511"/>
<evidence type="ECO:0000313" key="1">
    <source>
        <dbReference type="EMBL" id="AGB50575.1"/>
    </source>
</evidence>
<reference evidence="2" key="1">
    <citation type="submission" date="2012-02" db="EMBL/GenBank/DDBJ databases">
        <title>Complete sequence of chromosome of Methanomethylovorans hollandica DSM 15978.</title>
        <authorList>
            <person name="Lucas S."/>
            <person name="Copeland A."/>
            <person name="Lapidus A."/>
            <person name="Glavina del Rio T."/>
            <person name="Dalin E."/>
            <person name="Tice H."/>
            <person name="Bruce D."/>
            <person name="Goodwin L."/>
            <person name="Pitluck S."/>
            <person name="Peters L."/>
            <person name="Mikhailova N."/>
            <person name="Held B."/>
            <person name="Kyrpides N."/>
            <person name="Mavromatis K."/>
            <person name="Ivanova N."/>
            <person name="Brettin T."/>
            <person name="Detter J.C."/>
            <person name="Han C."/>
            <person name="Larimer F."/>
            <person name="Land M."/>
            <person name="Hauser L."/>
            <person name="Markowitz V."/>
            <person name="Cheng J.-F."/>
            <person name="Hugenholtz P."/>
            <person name="Woyke T."/>
            <person name="Wu D."/>
            <person name="Spring S."/>
            <person name="Schroeder M."/>
            <person name="Brambilla E."/>
            <person name="Klenk H.-P."/>
            <person name="Eisen J.A."/>
        </authorList>
    </citation>
    <scope>NUCLEOTIDE SEQUENCE [LARGE SCALE GENOMIC DNA]</scope>
    <source>
        <strain evidence="2">DSM 15978 / NBRC 107637 / DMS1</strain>
    </source>
</reference>
<dbReference type="HOGENOM" id="CLU_197985_0_0_2"/>
<sequence length="56" mass="6535">MPKVSVEIPQELLDDLNKHVGDDKKFVNQSDAIRTAIRKMLDMMDEIDKRHGRVKE</sequence>
<evidence type="ECO:0000313" key="2">
    <source>
        <dbReference type="Proteomes" id="UP000010866"/>
    </source>
</evidence>
<dbReference type="InterPro" id="IPR010985">
    <property type="entry name" value="Ribbon_hlx_hlx"/>
</dbReference>
<dbReference type="InterPro" id="IPR013321">
    <property type="entry name" value="Arc_rbn_hlx_hlx"/>
</dbReference>
<dbReference type="PANTHER" id="PTHR36215:SF2">
    <property type="entry name" value="RIBBON-HELIX-HELIX PROTEIN COPG DOMAIN-CONTAINING PROTEIN"/>
    <property type="match status" value="1"/>
</dbReference>
<dbReference type="Proteomes" id="UP000010866">
    <property type="component" value="Chromosome"/>
</dbReference>
<dbReference type="OrthoDB" id="334822at2157"/>
<dbReference type="PANTHER" id="PTHR36215">
    <property type="entry name" value="BLL4998 PROTEIN"/>
    <property type="match status" value="1"/>
</dbReference>
<name>L0L0U7_METHD</name>
<keyword evidence="2" id="KW-1185">Reference proteome</keyword>
<dbReference type="GO" id="GO:0006355">
    <property type="term" value="P:regulation of DNA-templated transcription"/>
    <property type="evidence" value="ECO:0007669"/>
    <property type="project" value="InterPro"/>
</dbReference>
<dbReference type="Gene3D" id="1.10.1220.10">
    <property type="entry name" value="Met repressor-like"/>
    <property type="match status" value="1"/>
</dbReference>
<dbReference type="SUPFAM" id="SSF47598">
    <property type="entry name" value="Ribbon-helix-helix"/>
    <property type="match status" value="1"/>
</dbReference>
<protein>
    <recommendedName>
        <fullName evidence="3">Transcriptional regulators containing the CopG/Arc/MetJ DNA-binding domain</fullName>
    </recommendedName>
</protein>
<dbReference type="EMBL" id="CP003362">
    <property type="protein sequence ID" value="AGB50575.1"/>
    <property type="molecule type" value="Genomic_DNA"/>
</dbReference>